<dbReference type="AlphaFoldDB" id="A0A1G9EP93"/>
<dbReference type="OrthoDB" id="9759295at2"/>
<evidence type="ECO:0000256" key="3">
    <source>
        <dbReference type="ARBA" id="ARBA00022475"/>
    </source>
</evidence>
<evidence type="ECO:0000256" key="2">
    <source>
        <dbReference type="ARBA" id="ARBA00008806"/>
    </source>
</evidence>
<dbReference type="InterPro" id="IPR027417">
    <property type="entry name" value="P-loop_NTPase"/>
</dbReference>
<feature type="transmembrane region" description="Helical" evidence="7">
    <location>
        <begin position="17"/>
        <end position="35"/>
    </location>
</feature>
<accession>A0A1G9EP93</accession>
<evidence type="ECO:0000256" key="6">
    <source>
        <dbReference type="ARBA" id="ARBA00023136"/>
    </source>
</evidence>
<keyword evidence="3" id="KW-1003">Cell membrane</keyword>
<dbReference type="InterPro" id="IPR051539">
    <property type="entry name" value="T4SS-coupling_protein"/>
</dbReference>
<keyword evidence="4 7" id="KW-0812">Transmembrane</keyword>
<evidence type="ECO:0000313" key="8">
    <source>
        <dbReference type="EMBL" id="SDK77950.1"/>
    </source>
</evidence>
<keyword evidence="5 7" id="KW-1133">Transmembrane helix</keyword>
<feature type="transmembrane region" description="Helical" evidence="7">
    <location>
        <begin position="260"/>
        <end position="278"/>
    </location>
</feature>
<comment type="similarity">
    <text evidence="2">Belongs to the VirD4/TraG family.</text>
</comment>
<dbReference type="RefSeq" id="WP_092159263.1">
    <property type="nucleotide sequence ID" value="NZ_FNGA01000002.1"/>
</dbReference>
<dbReference type="CDD" id="cd01127">
    <property type="entry name" value="TrwB_TraG_TraD_VirD4"/>
    <property type="match status" value="2"/>
</dbReference>
<dbReference type="InterPro" id="IPR003688">
    <property type="entry name" value="TraG/VirD4"/>
</dbReference>
<proteinExistence type="inferred from homology"/>
<dbReference type="Proteomes" id="UP000199053">
    <property type="component" value="Unassembled WGS sequence"/>
</dbReference>
<evidence type="ECO:0000313" key="9">
    <source>
        <dbReference type="Proteomes" id="UP000199053"/>
    </source>
</evidence>
<reference evidence="9" key="1">
    <citation type="submission" date="2016-10" db="EMBL/GenBank/DDBJ databases">
        <authorList>
            <person name="Varghese N."/>
            <person name="Submissions S."/>
        </authorList>
    </citation>
    <scope>NUCLEOTIDE SEQUENCE [LARGE SCALE GENOMIC DNA]</scope>
    <source>
        <strain evidence="9">DSM 16995</strain>
    </source>
</reference>
<dbReference type="SUPFAM" id="SSF52540">
    <property type="entry name" value="P-loop containing nucleoside triphosphate hydrolases"/>
    <property type="match status" value="1"/>
</dbReference>
<keyword evidence="6 7" id="KW-0472">Membrane</keyword>
<protein>
    <submittedName>
        <fullName evidence="8">Type IV secretion system protein VirD4</fullName>
    </submittedName>
</protein>
<dbReference type="Gene3D" id="3.40.50.300">
    <property type="entry name" value="P-loop containing nucleotide triphosphate hydrolases"/>
    <property type="match status" value="1"/>
</dbReference>
<feature type="transmembrane region" description="Helical" evidence="7">
    <location>
        <begin position="79"/>
        <end position="102"/>
    </location>
</feature>
<evidence type="ECO:0000256" key="1">
    <source>
        <dbReference type="ARBA" id="ARBA00004651"/>
    </source>
</evidence>
<dbReference type="GO" id="GO:0005886">
    <property type="term" value="C:plasma membrane"/>
    <property type="evidence" value="ECO:0007669"/>
    <property type="project" value="UniProtKB-SubCell"/>
</dbReference>
<sequence>MNNQYGLGESKKKKHKWLPYLLFMFVVTLMAMLYATQNTAELYGYHQALGKPVYKQFYWPWMIVIWMQKLAPNEPLDRIIAMAQIIFIAPQVIVIGFSQFFLRKPEGVSDIHGTAHWASKKEITKAGLLESTGVYVGGWQNKNVLNYLRHNGPEHIMVFAPTRSGKGVGLVLPTLLSWDESSIVLDIKGENWALTSGWRKSQGHKVLKFDPTNTSGKSARYNPLSEVRLDGPQAIPDAQNIANMIVDPDGKGLKDYWNKAAFGFLGGAILHCMILLRITSGQHATLNDLSLMLADEDKEMTELFDEMLHIEHDNLLIELFGPEITESAVAIKKFISAAAREMLNKSGAELSGVVSTAVANMALYRDPVVARSTSGCDFRITDLMNNESPISLYLVIRPSDIDRLRPLIRLILNMVLRRLTENMEFQNGSVKESYKHRLLLMLDEFTSLGKMEIFERALAFMAGYGIKAYIIVQDLTQLQSAYGRDESIMSNCHLRIAYAPNKIETAKTLSEMTGKRTVIQNKTSLSGSRSGHLGRASVSISEVARPLLTPDECMRLPGAEKNRDGNIVRPGAMLIFPAGFAPIYGKQILFFLDPEFLKRAKITAPDKSDILAEIVPCKEKPAKTETQTKTEADRKELDDLIEETEVHEEC</sequence>
<evidence type="ECO:0000256" key="4">
    <source>
        <dbReference type="ARBA" id="ARBA00022692"/>
    </source>
</evidence>
<evidence type="ECO:0000256" key="5">
    <source>
        <dbReference type="ARBA" id="ARBA00022989"/>
    </source>
</evidence>
<name>A0A1G9EP93_9BACT</name>
<evidence type="ECO:0000256" key="7">
    <source>
        <dbReference type="SAM" id="Phobius"/>
    </source>
</evidence>
<dbReference type="STRING" id="246191.SAMN05660337_1205"/>
<gene>
    <name evidence="8" type="ORF">SAMN05660337_1205</name>
</gene>
<dbReference type="Pfam" id="PF02534">
    <property type="entry name" value="T4SS-DNA_transf"/>
    <property type="match status" value="1"/>
</dbReference>
<keyword evidence="9" id="KW-1185">Reference proteome</keyword>
<dbReference type="PANTHER" id="PTHR37937:SF1">
    <property type="entry name" value="CONJUGATIVE TRANSFER: DNA TRANSPORT"/>
    <property type="match status" value="1"/>
</dbReference>
<dbReference type="EMBL" id="FNGA01000002">
    <property type="protein sequence ID" value="SDK77950.1"/>
    <property type="molecule type" value="Genomic_DNA"/>
</dbReference>
<comment type="subcellular location">
    <subcellularLocation>
        <location evidence="1">Cell membrane</location>
        <topology evidence="1">Multi-pass membrane protein</topology>
    </subcellularLocation>
</comment>
<organism evidence="8 9">
    <name type="scientific">Maridesulfovibrio ferrireducens</name>
    <dbReference type="NCBI Taxonomy" id="246191"/>
    <lineage>
        <taxon>Bacteria</taxon>
        <taxon>Pseudomonadati</taxon>
        <taxon>Thermodesulfobacteriota</taxon>
        <taxon>Desulfovibrionia</taxon>
        <taxon>Desulfovibrionales</taxon>
        <taxon>Desulfovibrionaceae</taxon>
        <taxon>Maridesulfovibrio</taxon>
    </lineage>
</organism>
<dbReference type="NCBIfam" id="NF010453">
    <property type="entry name" value="PRK13880.1"/>
    <property type="match status" value="1"/>
</dbReference>
<dbReference type="PANTHER" id="PTHR37937">
    <property type="entry name" value="CONJUGATIVE TRANSFER: DNA TRANSPORT"/>
    <property type="match status" value="1"/>
</dbReference>